<dbReference type="RefSeq" id="XP_008714884.1">
    <property type="nucleotide sequence ID" value="XM_008716662.1"/>
</dbReference>
<feature type="compositionally biased region" description="Polar residues" evidence="7">
    <location>
        <begin position="469"/>
        <end position="488"/>
    </location>
</feature>
<dbReference type="PANTHER" id="PTHR47171:SF3">
    <property type="entry name" value="FARA-RELATED"/>
    <property type="match status" value="1"/>
</dbReference>
<feature type="domain" description="Zn(2)-C6 fungal-type" evidence="8">
    <location>
        <begin position="19"/>
        <end position="50"/>
    </location>
</feature>
<keyword evidence="2" id="KW-0862">Zinc</keyword>
<protein>
    <recommendedName>
        <fullName evidence="8">Zn(2)-C6 fungal-type domain-containing protein</fullName>
    </recommendedName>
</protein>
<dbReference type="InterPro" id="IPR052073">
    <property type="entry name" value="Amide_Lactam_Regulators"/>
</dbReference>
<dbReference type="Pfam" id="PF04082">
    <property type="entry name" value="Fungal_trans"/>
    <property type="match status" value="1"/>
</dbReference>
<organism evidence="9 10">
    <name type="scientific">Cyphellophora europaea (strain CBS 101466)</name>
    <name type="common">Phialophora europaea</name>
    <dbReference type="NCBI Taxonomy" id="1220924"/>
    <lineage>
        <taxon>Eukaryota</taxon>
        <taxon>Fungi</taxon>
        <taxon>Dikarya</taxon>
        <taxon>Ascomycota</taxon>
        <taxon>Pezizomycotina</taxon>
        <taxon>Eurotiomycetes</taxon>
        <taxon>Chaetothyriomycetidae</taxon>
        <taxon>Chaetothyriales</taxon>
        <taxon>Cyphellophoraceae</taxon>
        <taxon>Cyphellophora</taxon>
    </lineage>
</organism>
<gene>
    <name evidence="9" type="ORF">HMPREF1541_02306</name>
</gene>
<proteinExistence type="predicted"/>
<evidence type="ECO:0000256" key="3">
    <source>
        <dbReference type="ARBA" id="ARBA00023015"/>
    </source>
</evidence>
<evidence type="ECO:0000256" key="1">
    <source>
        <dbReference type="ARBA" id="ARBA00022723"/>
    </source>
</evidence>
<dbReference type="SMART" id="SM00066">
    <property type="entry name" value="GAL4"/>
    <property type="match status" value="1"/>
</dbReference>
<keyword evidence="3" id="KW-0805">Transcription regulation</keyword>
<dbReference type="VEuPathDB" id="FungiDB:HMPREF1541_02306"/>
<dbReference type="PROSITE" id="PS00463">
    <property type="entry name" value="ZN2_CY6_FUNGAL_1"/>
    <property type="match status" value="1"/>
</dbReference>
<dbReference type="CDD" id="cd12148">
    <property type="entry name" value="fungal_TF_MHR"/>
    <property type="match status" value="1"/>
</dbReference>
<dbReference type="InterPro" id="IPR001138">
    <property type="entry name" value="Zn2Cys6_DnaBD"/>
</dbReference>
<feature type="compositionally biased region" description="Polar residues" evidence="7">
    <location>
        <begin position="92"/>
        <end position="108"/>
    </location>
</feature>
<dbReference type="InParanoid" id="W2S524"/>
<dbReference type="SMART" id="SM00906">
    <property type="entry name" value="Fungal_trans"/>
    <property type="match status" value="1"/>
</dbReference>
<dbReference type="CDD" id="cd00067">
    <property type="entry name" value="GAL4"/>
    <property type="match status" value="1"/>
</dbReference>
<evidence type="ECO:0000256" key="2">
    <source>
        <dbReference type="ARBA" id="ARBA00022833"/>
    </source>
</evidence>
<evidence type="ECO:0000313" key="9">
    <source>
        <dbReference type="EMBL" id="ETN43148.1"/>
    </source>
</evidence>
<keyword evidence="10" id="KW-1185">Reference proteome</keyword>
<keyword evidence="5" id="KW-0804">Transcription</keyword>
<dbReference type="InterPro" id="IPR007219">
    <property type="entry name" value="XnlR_reg_dom"/>
</dbReference>
<dbReference type="GeneID" id="19969645"/>
<dbReference type="GO" id="GO:0003677">
    <property type="term" value="F:DNA binding"/>
    <property type="evidence" value="ECO:0007669"/>
    <property type="project" value="UniProtKB-KW"/>
</dbReference>
<dbReference type="GO" id="GO:0006351">
    <property type="term" value="P:DNA-templated transcription"/>
    <property type="evidence" value="ECO:0007669"/>
    <property type="project" value="InterPro"/>
</dbReference>
<keyword evidence="4" id="KW-0238">DNA-binding</keyword>
<keyword evidence="1" id="KW-0479">Metal-binding</keyword>
<dbReference type="InterPro" id="IPR036864">
    <property type="entry name" value="Zn2-C6_fun-type_DNA-bd_sf"/>
</dbReference>
<dbReference type="PROSITE" id="PS50048">
    <property type="entry name" value="ZN2_CY6_FUNGAL_2"/>
    <property type="match status" value="1"/>
</dbReference>
<keyword evidence="6" id="KW-0539">Nucleus</keyword>
<evidence type="ECO:0000256" key="6">
    <source>
        <dbReference type="ARBA" id="ARBA00023242"/>
    </source>
</evidence>
<feature type="region of interest" description="Disordered" evidence="7">
    <location>
        <begin position="468"/>
        <end position="488"/>
    </location>
</feature>
<feature type="region of interest" description="Disordered" evidence="7">
    <location>
        <begin position="53"/>
        <end position="108"/>
    </location>
</feature>
<dbReference type="AlphaFoldDB" id="W2S524"/>
<evidence type="ECO:0000256" key="5">
    <source>
        <dbReference type="ARBA" id="ARBA00023163"/>
    </source>
</evidence>
<feature type="compositionally biased region" description="Basic and acidic residues" evidence="7">
    <location>
        <begin position="75"/>
        <end position="85"/>
    </location>
</feature>
<dbReference type="EMBL" id="KB822718">
    <property type="protein sequence ID" value="ETN43148.1"/>
    <property type="molecule type" value="Genomic_DNA"/>
</dbReference>
<evidence type="ECO:0000259" key="8">
    <source>
        <dbReference type="PROSITE" id="PS50048"/>
    </source>
</evidence>
<name>W2S524_CYPE1</name>
<dbReference type="HOGENOM" id="CLU_006329_4_1_1"/>
<reference evidence="9 10" key="1">
    <citation type="submission" date="2013-03" db="EMBL/GenBank/DDBJ databases">
        <title>The Genome Sequence of Phialophora europaea CBS 101466.</title>
        <authorList>
            <consortium name="The Broad Institute Genomics Platform"/>
            <person name="Cuomo C."/>
            <person name="de Hoog S."/>
            <person name="Gorbushina A."/>
            <person name="Walker B."/>
            <person name="Young S.K."/>
            <person name="Zeng Q."/>
            <person name="Gargeya S."/>
            <person name="Fitzgerald M."/>
            <person name="Haas B."/>
            <person name="Abouelleil A."/>
            <person name="Allen A.W."/>
            <person name="Alvarado L."/>
            <person name="Arachchi H.M."/>
            <person name="Berlin A.M."/>
            <person name="Chapman S.B."/>
            <person name="Gainer-Dewar J."/>
            <person name="Goldberg J."/>
            <person name="Griggs A."/>
            <person name="Gujja S."/>
            <person name="Hansen M."/>
            <person name="Howarth C."/>
            <person name="Imamovic A."/>
            <person name="Ireland A."/>
            <person name="Larimer J."/>
            <person name="McCowan C."/>
            <person name="Murphy C."/>
            <person name="Pearson M."/>
            <person name="Poon T.W."/>
            <person name="Priest M."/>
            <person name="Roberts A."/>
            <person name="Saif S."/>
            <person name="Shea T."/>
            <person name="Sisk P."/>
            <person name="Sykes S."/>
            <person name="Wortman J."/>
            <person name="Nusbaum C."/>
            <person name="Birren B."/>
        </authorList>
    </citation>
    <scope>NUCLEOTIDE SEQUENCE [LARGE SCALE GENOMIC DNA]</scope>
    <source>
        <strain evidence="9 10">CBS 101466</strain>
    </source>
</reference>
<dbReference type="OrthoDB" id="39175at2759"/>
<dbReference type="GO" id="GO:0008270">
    <property type="term" value="F:zinc ion binding"/>
    <property type="evidence" value="ECO:0007669"/>
    <property type="project" value="InterPro"/>
</dbReference>
<evidence type="ECO:0000313" key="10">
    <source>
        <dbReference type="Proteomes" id="UP000030752"/>
    </source>
</evidence>
<evidence type="ECO:0000256" key="4">
    <source>
        <dbReference type="ARBA" id="ARBA00023125"/>
    </source>
</evidence>
<dbReference type="GO" id="GO:0000981">
    <property type="term" value="F:DNA-binding transcription factor activity, RNA polymerase II-specific"/>
    <property type="evidence" value="ECO:0007669"/>
    <property type="project" value="InterPro"/>
</dbReference>
<dbReference type="Gene3D" id="4.10.240.10">
    <property type="entry name" value="Zn(2)-C6 fungal-type DNA-binding domain"/>
    <property type="match status" value="1"/>
</dbReference>
<dbReference type="SUPFAM" id="SSF57701">
    <property type="entry name" value="Zn2/Cys6 DNA-binding domain"/>
    <property type="match status" value="1"/>
</dbReference>
<sequence>MENSSSTVISEPRRRQNIACLTCKRRKVRCDAAYTDPPCTPCRRGGLQCSPSDKVIAGRPAASRQRAARHSISRQHSDINERVLPEEVAPTRTPSAERSPAQSTKPEISTSLSNFVEQGVTTSNWKLFSGQDPTRVVYIGTPIGNLAALVGNEQPANLTNHFPFPANKSPLPWKPKPGVLPFTVSDDLLRDVGSVPTREVRDALVEAYFQHIHPIFPVLSEPLFRRQYDDPRNPPPLILLQAVLLAGAHVTDHPLVAASRSTVKNTLYRRARELFHIRYENDRLFLVQAALLMTWHQENADEVSCNTWSWTGMASRIAFGLGAHRELSSRVSIPMPTWDRRRYRFVWWTLFHTETFAALHFGRPCSIRLEDFDVPDLCANDYLDPDDNPDNSVRRDCFELNIALSYIAQDAMRLFAPRAHVSLQSSLVASINSRLASLAVTLPTGDDAFSCQARLNYHLVLLHAHRPNRNTQTSTNTNDPINTTTSSSEALKVRSEAASTMLSTLEIMVAKDHIRQCHFPCNTALMAVVVQFMQDITLAISGEAHARSVILASGAHAKLGRAIGPGREIARYWPNAESVLKLCQRQHEKFGAVIQACVNEPMRSPVDGGLLFGGGGAAGAATGAAGFVGALGGTDGDAGDGFWRDLFAAYDADGVNFGVEGEWEDYGWMNTSSSI</sequence>
<dbReference type="Pfam" id="PF00172">
    <property type="entry name" value="Zn_clus"/>
    <property type="match status" value="1"/>
</dbReference>
<dbReference type="PANTHER" id="PTHR47171">
    <property type="entry name" value="FARA-RELATED"/>
    <property type="match status" value="1"/>
</dbReference>
<dbReference type="eggNOG" id="ENOG502SMJ2">
    <property type="taxonomic scope" value="Eukaryota"/>
</dbReference>
<evidence type="ECO:0000256" key="7">
    <source>
        <dbReference type="SAM" id="MobiDB-lite"/>
    </source>
</evidence>
<dbReference type="Proteomes" id="UP000030752">
    <property type="component" value="Unassembled WGS sequence"/>
</dbReference>
<accession>W2S524</accession>